<name>A0A9X3BQ03_9MYCO</name>
<dbReference type="AlphaFoldDB" id="A0A9X3BQ03"/>
<reference evidence="8" key="2">
    <citation type="journal article" date="2022" name="BMC Genomics">
        <title>Comparative genome analysis of mycobacteria focusing on tRNA and non-coding RNA.</title>
        <authorList>
            <person name="Behra P.R.K."/>
            <person name="Pettersson B.M.F."/>
            <person name="Ramesh M."/>
            <person name="Das S."/>
            <person name="Dasgupta S."/>
            <person name="Kirsebom L.A."/>
        </authorList>
    </citation>
    <scope>NUCLEOTIDE SEQUENCE</scope>
    <source>
        <strain evidence="8">DSM 44615</strain>
    </source>
</reference>
<evidence type="ECO:0000256" key="3">
    <source>
        <dbReference type="ARBA" id="ARBA00022692"/>
    </source>
</evidence>
<proteinExistence type="predicted"/>
<feature type="transmembrane region" description="Helical" evidence="6">
    <location>
        <begin position="63"/>
        <end position="84"/>
    </location>
</feature>
<protein>
    <submittedName>
        <fullName evidence="8">ComEC/Rec2 family competence protein</fullName>
    </submittedName>
</protein>
<evidence type="ECO:0000256" key="2">
    <source>
        <dbReference type="ARBA" id="ARBA00022475"/>
    </source>
</evidence>
<dbReference type="GO" id="GO:0005886">
    <property type="term" value="C:plasma membrane"/>
    <property type="evidence" value="ECO:0007669"/>
    <property type="project" value="UniProtKB-SubCell"/>
</dbReference>
<evidence type="ECO:0000256" key="6">
    <source>
        <dbReference type="SAM" id="Phobius"/>
    </source>
</evidence>
<dbReference type="Pfam" id="PF03772">
    <property type="entry name" value="Competence"/>
    <property type="match status" value="1"/>
</dbReference>
<feature type="domain" description="ComEC/Rec2-related protein" evidence="7">
    <location>
        <begin position="219"/>
        <end position="483"/>
    </location>
</feature>
<keyword evidence="4 6" id="KW-1133">Transmembrane helix</keyword>
<dbReference type="EMBL" id="JACKSJ010000235">
    <property type="protein sequence ID" value="MCV7173204.1"/>
    <property type="molecule type" value="Genomic_DNA"/>
</dbReference>
<comment type="subcellular location">
    <subcellularLocation>
        <location evidence="1">Cell membrane</location>
        <topology evidence="1">Multi-pass membrane protein</topology>
    </subcellularLocation>
</comment>
<gene>
    <name evidence="8" type="ORF">H7I41_25095</name>
</gene>
<evidence type="ECO:0000313" key="8">
    <source>
        <dbReference type="EMBL" id="MCV7173204.1"/>
    </source>
</evidence>
<feature type="transmembrane region" description="Helical" evidence="6">
    <location>
        <begin position="401"/>
        <end position="427"/>
    </location>
</feature>
<evidence type="ECO:0000259" key="7">
    <source>
        <dbReference type="Pfam" id="PF03772"/>
    </source>
</evidence>
<dbReference type="InterPro" id="IPR052159">
    <property type="entry name" value="Competence_DNA_uptake"/>
</dbReference>
<sequence>MDSDRPLDLRLVPAAATGWAVTATTTLWHAGAAVLVTLVALALTAAAVWWGGGRGDLGEALRAAGAGLAAVAAVGAAFTVAAAVRTHQVDDHPVTALYGRTATVTVTPTESPRSLGGGRLMFRGTLQAVDGRPSSGRVVAFASVSGFADLTAGRPATFRARVGAPDRRDLTVAVLSATGEPTLGEASAVQRAAHGIRTGFAAQARTVLPPDQAAMLPALVLGDTSAVTASTTADFRAAGLTHLTAVSGANVTIVCGAVLFSAGVLGPRMAVLLAALVLLAFVVVVQPSASVLRAAVMGAITLLAVVSHRRRHAVPALAGSVVALLIGAPELAVDVGFALSVSATAALILLAPVWSRRLVARGWPKPLADATSVAVAAQLVTAPLVAGISGTLSMVSMAANLVVAAVIPPITVLGTAASALCPLWPAGGQLLIRFTGPELWWLLNVARCAAGVPGAAVPVPSGLPGVGLVALGGLALVICWRLRWVRVACAGAAVCLLAWTVAGHAAGDVRTP</sequence>
<evidence type="ECO:0000256" key="4">
    <source>
        <dbReference type="ARBA" id="ARBA00022989"/>
    </source>
</evidence>
<keyword evidence="9" id="KW-1185">Reference proteome</keyword>
<evidence type="ECO:0000256" key="5">
    <source>
        <dbReference type="ARBA" id="ARBA00023136"/>
    </source>
</evidence>
<organism evidence="8 9">
    <name type="scientific">[Mycobacterium] manitobense</name>
    <dbReference type="NCBI Taxonomy" id="190147"/>
    <lineage>
        <taxon>Bacteria</taxon>
        <taxon>Bacillati</taxon>
        <taxon>Actinomycetota</taxon>
        <taxon>Actinomycetes</taxon>
        <taxon>Mycobacteriales</taxon>
        <taxon>Mycobacteriaceae</taxon>
        <taxon>Mycolicibacterium</taxon>
    </lineage>
</organism>
<comment type="caution">
    <text evidence="8">The sequence shown here is derived from an EMBL/GenBank/DDBJ whole genome shotgun (WGS) entry which is preliminary data.</text>
</comment>
<dbReference type="Proteomes" id="UP001140293">
    <property type="component" value="Unassembled WGS sequence"/>
</dbReference>
<dbReference type="NCBIfam" id="TIGR00360">
    <property type="entry name" value="ComEC_N-term"/>
    <property type="match status" value="1"/>
</dbReference>
<reference evidence="8" key="1">
    <citation type="submission" date="2020-07" db="EMBL/GenBank/DDBJ databases">
        <authorList>
            <person name="Pettersson B.M.F."/>
            <person name="Behra P.R.K."/>
            <person name="Ramesh M."/>
            <person name="Das S."/>
            <person name="Dasgupta S."/>
            <person name="Kirsebom L.A."/>
        </authorList>
    </citation>
    <scope>NUCLEOTIDE SEQUENCE</scope>
    <source>
        <strain evidence="8">DSM 44615</strain>
    </source>
</reference>
<dbReference type="InterPro" id="IPR004477">
    <property type="entry name" value="ComEC_N"/>
</dbReference>
<dbReference type="PANTHER" id="PTHR30619:SF7">
    <property type="entry name" value="BETA-LACTAMASE DOMAIN PROTEIN"/>
    <property type="match status" value="1"/>
</dbReference>
<keyword evidence="5 6" id="KW-0472">Membrane</keyword>
<feature type="transmembrane region" description="Helical" evidence="6">
    <location>
        <begin position="313"/>
        <end position="329"/>
    </location>
</feature>
<keyword evidence="3 6" id="KW-0812">Transmembrane</keyword>
<dbReference type="PANTHER" id="PTHR30619">
    <property type="entry name" value="DNA INTERNALIZATION/COMPETENCE PROTEIN COMEC/REC2"/>
    <property type="match status" value="1"/>
</dbReference>
<accession>A0A9X3BQ03</accession>
<dbReference type="RefSeq" id="WP_264015373.1">
    <property type="nucleotide sequence ID" value="NZ_JACKSJ010000235.1"/>
</dbReference>
<evidence type="ECO:0000256" key="1">
    <source>
        <dbReference type="ARBA" id="ARBA00004651"/>
    </source>
</evidence>
<feature type="transmembrane region" description="Helical" evidence="6">
    <location>
        <begin position="462"/>
        <end position="480"/>
    </location>
</feature>
<evidence type="ECO:0000313" key="9">
    <source>
        <dbReference type="Proteomes" id="UP001140293"/>
    </source>
</evidence>
<feature type="transmembrane region" description="Helical" evidence="6">
    <location>
        <begin position="240"/>
        <end position="262"/>
    </location>
</feature>
<keyword evidence="2" id="KW-1003">Cell membrane</keyword>
<feature type="transmembrane region" description="Helical" evidence="6">
    <location>
        <begin position="27"/>
        <end position="51"/>
    </location>
</feature>
<feature type="transmembrane region" description="Helical" evidence="6">
    <location>
        <begin position="269"/>
        <end position="285"/>
    </location>
</feature>
<feature type="transmembrane region" description="Helical" evidence="6">
    <location>
        <begin position="487"/>
        <end position="506"/>
    </location>
</feature>
<feature type="transmembrane region" description="Helical" evidence="6">
    <location>
        <begin position="335"/>
        <end position="355"/>
    </location>
</feature>